<feature type="compositionally biased region" description="Polar residues" evidence="1">
    <location>
        <begin position="117"/>
        <end position="126"/>
    </location>
</feature>
<feature type="compositionally biased region" description="Basic and acidic residues" evidence="1">
    <location>
        <begin position="61"/>
        <end position="77"/>
    </location>
</feature>
<feature type="region of interest" description="Disordered" evidence="1">
    <location>
        <begin position="22"/>
        <end position="129"/>
    </location>
</feature>
<feature type="compositionally biased region" description="Basic residues" evidence="1">
    <location>
        <begin position="48"/>
        <end position="60"/>
    </location>
</feature>
<keyword evidence="3" id="KW-1185">Reference proteome</keyword>
<sequence>MNGEVVQKLIRVALMMRDNGKTAGEIGNEKMNGLWQPWLDEDDPTKPYTKHTPKWKRDRRPRPPDYPRKTSDPKYPEQRLSGESSPSPPASASPDVPTSVDAPLDMSVRQRGLPPSYAQTISNPGYRSNYRPSVIHNGAPKDELPSGISMCDPIIDEHFRRSLGNDYHIVFQNNNSSKEASVTPPKSPPPAPPTVPAPAPAPVKTTSSVIELMDGTGLSVDDHFAKALGDTWTKLNRKDADRQNASENGLVST</sequence>
<dbReference type="InterPro" id="IPR028184">
    <property type="entry name" value="VGLL4"/>
</dbReference>
<reference evidence="2" key="1">
    <citation type="submission" date="2022-01" db="EMBL/GenBank/DDBJ databases">
        <authorList>
            <person name="King R."/>
        </authorList>
    </citation>
    <scope>NUCLEOTIDE SEQUENCE</scope>
</reference>
<evidence type="ECO:0000313" key="3">
    <source>
        <dbReference type="Proteomes" id="UP001153712"/>
    </source>
</evidence>
<dbReference type="AlphaFoldDB" id="A0A9N9TXM2"/>
<feature type="region of interest" description="Disordered" evidence="1">
    <location>
        <begin position="233"/>
        <end position="253"/>
    </location>
</feature>
<dbReference type="Pfam" id="PF15245">
    <property type="entry name" value="VGLL4"/>
    <property type="match status" value="1"/>
</dbReference>
<accession>A0A9N9TXM2</accession>
<evidence type="ECO:0000256" key="1">
    <source>
        <dbReference type="SAM" id="MobiDB-lite"/>
    </source>
</evidence>
<dbReference type="SMART" id="SM00711">
    <property type="entry name" value="TDU"/>
    <property type="match status" value="2"/>
</dbReference>
<feature type="compositionally biased region" description="Pro residues" evidence="1">
    <location>
        <begin position="185"/>
        <end position="201"/>
    </location>
</feature>
<organism evidence="2 3">
    <name type="scientific">Phyllotreta striolata</name>
    <name type="common">Striped flea beetle</name>
    <name type="synonym">Crioceris striolata</name>
    <dbReference type="NCBI Taxonomy" id="444603"/>
    <lineage>
        <taxon>Eukaryota</taxon>
        <taxon>Metazoa</taxon>
        <taxon>Ecdysozoa</taxon>
        <taxon>Arthropoda</taxon>
        <taxon>Hexapoda</taxon>
        <taxon>Insecta</taxon>
        <taxon>Pterygota</taxon>
        <taxon>Neoptera</taxon>
        <taxon>Endopterygota</taxon>
        <taxon>Coleoptera</taxon>
        <taxon>Polyphaga</taxon>
        <taxon>Cucujiformia</taxon>
        <taxon>Chrysomeloidea</taxon>
        <taxon>Chrysomelidae</taxon>
        <taxon>Galerucinae</taxon>
        <taxon>Alticini</taxon>
        <taxon>Phyllotreta</taxon>
    </lineage>
</organism>
<dbReference type="GO" id="GO:0045892">
    <property type="term" value="P:negative regulation of DNA-templated transcription"/>
    <property type="evidence" value="ECO:0007669"/>
    <property type="project" value="TreeGrafter"/>
</dbReference>
<evidence type="ECO:0000313" key="2">
    <source>
        <dbReference type="EMBL" id="CAG9864842.1"/>
    </source>
</evidence>
<name>A0A9N9TXM2_PHYSR</name>
<evidence type="ECO:0008006" key="4">
    <source>
        <dbReference type="Google" id="ProtNLM"/>
    </source>
</evidence>
<dbReference type="Proteomes" id="UP001153712">
    <property type="component" value="Chromosome 9"/>
</dbReference>
<dbReference type="PANTHER" id="PTHR17604">
    <property type="entry name" value="TRANSCRIPTION COFACTOR VESTIGIAL-LIKE PROTEIN 4"/>
    <property type="match status" value="1"/>
</dbReference>
<feature type="region of interest" description="Disordered" evidence="1">
    <location>
        <begin position="176"/>
        <end position="203"/>
    </location>
</feature>
<dbReference type="InterPro" id="IPR006627">
    <property type="entry name" value="TDU_repeat"/>
</dbReference>
<proteinExistence type="predicted"/>
<dbReference type="EMBL" id="OU900102">
    <property type="protein sequence ID" value="CAG9864842.1"/>
    <property type="molecule type" value="Genomic_DNA"/>
</dbReference>
<dbReference type="GO" id="GO:0001223">
    <property type="term" value="F:transcription coactivator binding"/>
    <property type="evidence" value="ECO:0007669"/>
    <property type="project" value="TreeGrafter"/>
</dbReference>
<protein>
    <recommendedName>
        <fullName evidence="4">Transcription cofactor vestigial-like protein 4</fullName>
    </recommendedName>
</protein>
<dbReference type="OrthoDB" id="10040691at2759"/>
<dbReference type="PANTHER" id="PTHR17604:SF7">
    <property type="entry name" value="TONDU-DOMAIN-CONTAINING GROWTH INHIBITOR, ISOFORM A"/>
    <property type="match status" value="1"/>
</dbReference>
<gene>
    <name evidence="2" type="ORF">PHYEVI_LOCUS11092</name>
</gene>